<organism evidence="1 2">
    <name type="scientific">Bugula neritina</name>
    <name type="common">Brown bryozoan</name>
    <name type="synonym">Sertularia neritina</name>
    <dbReference type="NCBI Taxonomy" id="10212"/>
    <lineage>
        <taxon>Eukaryota</taxon>
        <taxon>Metazoa</taxon>
        <taxon>Spiralia</taxon>
        <taxon>Lophotrochozoa</taxon>
        <taxon>Bryozoa</taxon>
        <taxon>Gymnolaemata</taxon>
        <taxon>Cheilostomatida</taxon>
        <taxon>Flustrina</taxon>
        <taxon>Buguloidea</taxon>
        <taxon>Bugulidae</taxon>
        <taxon>Bugula</taxon>
    </lineage>
</organism>
<evidence type="ECO:0000313" key="1">
    <source>
        <dbReference type="EMBL" id="KAF6017545.1"/>
    </source>
</evidence>
<gene>
    <name evidence="1" type="ORF">EB796_024150</name>
</gene>
<reference evidence="1" key="1">
    <citation type="submission" date="2020-06" db="EMBL/GenBank/DDBJ databases">
        <title>Draft genome of Bugula neritina, a colonial animal packing powerful symbionts and potential medicines.</title>
        <authorList>
            <person name="Rayko M."/>
        </authorList>
    </citation>
    <scope>NUCLEOTIDE SEQUENCE [LARGE SCALE GENOMIC DNA]</scope>
    <source>
        <strain evidence="1">Kwan_BN1</strain>
    </source>
</reference>
<dbReference type="Proteomes" id="UP000593567">
    <property type="component" value="Unassembled WGS sequence"/>
</dbReference>
<name>A0A7J7IUP2_BUGNE</name>
<proteinExistence type="predicted"/>
<dbReference type="AlphaFoldDB" id="A0A7J7IUP2"/>
<evidence type="ECO:0000313" key="2">
    <source>
        <dbReference type="Proteomes" id="UP000593567"/>
    </source>
</evidence>
<comment type="caution">
    <text evidence="1">The sequence shown here is derived from an EMBL/GenBank/DDBJ whole genome shotgun (WGS) entry which is preliminary data.</text>
</comment>
<keyword evidence="2" id="KW-1185">Reference proteome</keyword>
<sequence length="241" mass="28562">MREKYDYDKKLVMRIGKLCLEAAYQTENIGDKCHWFQKARELSESCLTPTGNWYFMCSSTISRALLSITAIQIYQRYKKGINQYFCDRNSYLPNGSYNHWNLVQIFIMEEFYDYKILEEFRPDLEVVYSHLDQIIKKGNGWKSHGQKLARIKCMLSFQVNDVIATFETALYFAKTPNDRLLGRQCFGRFHEILWEQGFGRIGFHLHKAIAYYKEAVEIFETESQCKKPITAYKSLRRLNVI</sequence>
<protein>
    <submittedName>
        <fullName evidence="1">Uncharacterized protein</fullName>
    </submittedName>
</protein>
<accession>A0A7J7IUP2</accession>
<dbReference type="EMBL" id="VXIV02003382">
    <property type="protein sequence ID" value="KAF6017545.1"/>
    <property type="molecule type" value="Genomic_DNA"/>
</dbReference>